<evidence type="ECO:0000256" key="1">
    <source>
        <dbReference type="ARBA" id="ARBA00008270"/>
    </source>
</evidence>
<dbReference type="InterPro" id="IPR003719">
    <property type="entry name" value="Phenazine_PhzF-like"/>
</dbReference>
<name>A0A5M9HDW7_9SPHI</name>
<feature type="active site" evidence="3">
    <location>
        <position position="47"/>
    </location>
</feature>
<dbReference type="Pfam" id="PF02567">
    <property type="entry name" value="PhzC-PhzF"/>
    <property type="match status" value="1"/>
</dbReference>
<dbReference type="RefSeq" id="WP_141814487.1">
    <property type="nucleotide sequence ID" value="NZ_VFPL01000001.1"/>
</dbReference>
<accession>A0A5M9HDW7</accession>
<evidence type="ECO:0000313" key="4">
    <source>
        <dbReference type="EMBL" id="KAA8483801.1"/>
    </source>
</evidence>
<keyword evidence="5" id="KW-1185">Reference proteome</keyword>
<dbReference type="NCBIfam" id="TIGR00654">
    <property type="entry name" value="PhzF_family"/>
    <property type="match status" value="1"/>
</dbReference>
<proteinExistence type="inferred from homology"/>
<comment type="caution">
    <text evidence="4">The sequence shown here is derived from an EMBL/GenBank/DDBJ whole genome shotgun (WGS) entry which is preliminary data.</text>
</comment>
<sequence length="267" mass="29153">MRRIPFFQVDAFTDKPFKGNPAAICLPDEELSMETMQAIAAENNLAETAFVVKAAEGFDLRWFTPTVEIDLCGHATLATAHILWEEGILDKSEIASFNTRSGVLTASLSGDWIELNFPASLNNPAILPEEVSKALQAEPVHVVFARDRYIVELEKAEDVVSLKPDFAGLREHEIVIVTSPADEGSPYDFISRTFAPLHGIDEDPVTGSSHCALVPYYAGKYGKNEFFAYQASARGGELKLRHEGDRVLMSGQAITVITGTFFPGGSA</sequence>
<dbReference type="PIRSF" id="PIRSF016184">
    <property type="entry name" value="PhzC_PhzF"/>
    <property type="match status" value="1"/>
</dbReference>
<organism evidence="4 5">
    <name type="scientific">Arcticibacter tournemirensis</name>
    <dbReference type="NCBI Taxonomy" id="699437"/>
    <lineage>
        <taxon>Bacteria</taxon>
        <taxon>Pseudomonadati</taxon>
        <taxon>Bacteroidota</taxon>
        <taxon>Sphingobacteriia</taxon>
        <taxon>Sphingobacteriales</taxon>
        <taxon>Sphingobacteriaceae</taxon>
        <taxon>Arcticibacter</taxon>
    </lineage>
</organism>
<dbReference type="PANTHER" id="PTHR13774:SF17">
    <property type="entry name" value="PHENAZINE BIOSYNTHESIS-LIKE DOMAIN-CONTAINING PROTEIN"/>
    <property type="match status" value="1"/>
</dbReference>
<dbReference type="GO" id="GO:0016853">
    <property type="term" value="F:isomerase activity"/>
    <property type="evidence" value="ECO:0007669"/>
    <property type="project" value="UniProtKB-KW"/>
</dbReference>
<protein>
    <submittedName>
        <fullName evidence="4">PhzF family phenazine biosynthesis protein</fullName>
    </submittedName>
</protein>
<reference evidence="4 5" key="1">
    <citation type="submission" date="2019-09" db="EMBL/GenBank/DDBJ databases">
        <title>Pararcticibacter amylolyticus gen. nov., sp. nov., isolated from a rottenly hemp rope, and reclassification of Pedobacter tournemirensis as Pararcticibacter tournemirensis comb. nov.</title>
        <authorList>
            <person name="Cai Y."/>
        </authorList>
    </citation>
    <scope>NUCLEOTIDE SEQUENCE [LARGE SCALE GENOMIC DNA]</scope>
    <source>
        <strain evidence="4 5">TF5-37.2-LB10</strain>
    </source>
</reference>
<dbReference type="Gene3D" id="3.10.310.10">
    <property type="entry name" value="Diaminopimelate Epimerase, Chain A, domain 1"/>
    <property type="match status" value="2"/>
</dbReference>
<dbReference type="SUPFAM" id="SSF54506">
    <property type="entry name" value="Diaminopimelate epimerase-like"/>
    <property type="match status" value="1"/>
</dbReference>
<dbReference type="AlphaFoldDB" id="A0A5M9HDW7"/>
<gene>
    <name evidence="4" type="ORF">F1649_07910</name>
</gene>
<keyword evidence="2" id="KW-0413">Isomerase</keyword>
<dbReference type="PANTHER" id="PTHR13774">
    <property type="entry name" value="PHENAZINE BIOSYNTHESIS PROTEIN"/>
    <property type="match status" value="1"/>
</dbReference>
<evidence type="ECO:0000313" key="5">
    <source>
        <dbReference type="Proteomes" id="UP000322918"/>
    </source>
</evidence>
<dbReference type="OrthoDB" id="9788221at2"/>
<dbReference type="Proteomes" id="UP000322918">
    <property type="component" value="Unassembled WGS sequence"/>
</dbReference>
<dbReference type="EMBL" id="VWNE01000010">
    <property type="protein sequence ID" value="KAA8483801.1"/>
    <property type="molecule type" value="Genomic_DNA"/>
</dbReference>
<evidence type="ECO:0000256" key="2">
    <source>
        <dbReference type="ARBA" id="ARBA00023235"/>
    </source>
</evidence>
<comment type="similarity">
    <text evidence="1">Belongs to the PhzF family.</text>
</comment>
<dbReference type="GO" id="GO:0005737">
    <property type="term" value="C:cytoplasm"/>
    <property type="evidence" value="ECO:0007669"/>
    <property type="project" value="TreeGrafter"/>
</dbReference>
<evidence type="ECO:0000256" key="3">
    <source>
        <dbReference type="PIRSR" id="PIRSR016184-1"/>
    </source>
</evidence>